<dbReference type="Pfam" id="PF05553">
    <property type="entry name" value="DUF761"/>
    <property type="match status" value="1"/>
</dbReference>
<dbReference type="PANTHER" id="PTHR33265">
    <property type="entry name" value="AVR9/CF-9 RAPIDLY ELICITED PROTEIN-RELATED"/>
    <property type="match status" value="1"/>
</dbReference>
<reference evidence="1 2" key="1">
    <citation type="journal article" date="2017" name="Mol. Plant">
        <title>The Genome of Medicinal Plant Macleaya cordata Provides New Insights into Benzylisoquinoline Alkaloids Metabolism.</title>
        <authorList>
            <person name="Liu X."/>
            <person name="Liu Y."/>
            <person name="Huang P."/>
            <person name="Ma Y."/>
            <person name="Qing Z."/>
            <person name="Tang Q."/>
            <person name="Cao H."/>
            <person name="Cheng P."/>
            <person name="Zheng Y."/>
            <person name="Yuan Z."/>
            <person name="Zhou Y."/>
            <person name="Liu J."/>
            <person name="Tang Z."/>
            <person name="Zhuo Y."/>
            <person name="Zhang Y."/>
            <person name="Yu L."/>
            <person name="Huang J."/>
            <person name="Yang P."/>
            <person name="Peng Q."/>
            <person name="Zhang J."/>
            <person name="Jiang W."/>
            <person name="Zhang Z."/>
            <person name="Lin K."/>
            <person name="Ro D.K."/>
            <person name="Chen X."/>
            <person name="Xiong X."/>
            <person name="Shang Y."/>
            <person name="Huang S."/>
            <person name="Zeng J."/>
        </authorList>
    </citation>
    <scope>NUCLEOTIDE SEQUENCE [LARGE SCALE GENOMIC DNA]</scope>
    <source>
        <strain evidence="2">cv. BLH2017</strain>
        <tissue evidence="1">Root</tissue>
    </source>
</reference>
<accession>A0A200RC37</accession>
<evidence type="ECO:0008006" key="3">
    <source>
        <dbReference type="Google" id="ProtNLM"/>
    </source>
</evidence>
<sequence>MEPTPPVLAKRLWNIVRIVLLMMRKGISKRKLMVDLHLMMKRGKIAGKAIGNLMFHHHSTFSCRSQDPHLSFITPREYEFSCSNSPAFPFHVSHKRKHHHHHHHHHQNNHHHYFSCTHPSVNDDDLTTVTAVKKLLEMLNNEVTEGSPVVPGFGRTPTVRQLRITDSPYPLKNPDEDSHVDEQAEEFIERFYQQLRLQK</sequence>
<keyword evidence="2" id="KW-1185">Reference proteome</keyword>
<evidence type="ECO:0000313" key="2">
    <source>
        <dbReference type="Proteomes" id="UP000195402"/>
    </source>
</evidence>
<dbReference type="Proteomes" id="UP000195402">
    <property type="component" value="Unassembled WGS sequence"/>
</dbReference>
<name>A0A200RC37_MACCD</name>
<comment type="caution">
    <text evidence="1">The sequence shown here is derived from an EMBL/GenBank/DDBJ whole genome shotgun (WGS) entry which is preliminary data.</text>
</comment>
<dbReference type="AlphaFoldDB" id="A0A200RC37"/>
<organism evidence="1 2">
    <name type="scientific">Macleaya cordata</name>
    <name type="common">Five-seeded plume-poppy</name>
    <name type="synonym">Bocconia cordata</name>
    <dbReference type="NCBI Taxonomy" id="56857"/>
    <lineage>
        <taxon>Eukaryota</taxon>
        <taxon>Viridiplantae</taxon>
        <taxon>Streptophyta</taxon>
        <taxon>Embryophyta</taxon>
        <taxon>Tracheophyta</taxon>
        <taxon>Spermatophyta</taxon>
        <taxon>Magnoliopsida</taxon>
        <taxon>Ranunculales</taxon>
        <taxon>Papaveraceae</taxon>
        <taxon>Papaveroideae</taxon>
        <taxon>Macleaya</taxon>
    </lineage>
</organism>
<protein>
    <recommendedName>
        <fullName evidence="3">Avr9/Cf-9 rapidly elicited protein 146</fullName>
    </recommendedName>
</protein>
<dbReference type="FunCoup" id="A0A200RC37">
    <property type="interactions" value="572"/>
</dbReference>
<dbReference type="OrthoDB" id="696337at2759"/>
<gene>
    <name evidence="1" type="ORF">BVC80_157g31</name>
</gene>
<dbReference type="PANTHER" id="PTHR33265:SF26">
    <property type="entry name" value="OS06G0554600 PROTEIN"/>
    <property type="match status" value="1"/>
</dbReference>
<dbReference type="EMBL" id="MVGT01000143">
    <property type="protein sequence ID" value="OVA20236.1"/>
    <property type="molecule type" value="Genomic_DNA"/>
</dbReference>
<dbReference type="OMA" id="KLWHIVR"/>
<dbReference type="InterPro" id="IPR008480">
    <property type="entry name" value="DUF761_pln"/>
</dbReference>
<dbReference type="STRING" id="56857.A0A200RC37"/>
<dbReference type="InParanoid" id="A0A200RC37"/>
<proteinExistence type="predicted"/>
<evidence type="ECO:0000313" key="1">
    <source>
        <dbReference type="EMBL" id="OVA20236.1"/>
    </source>
</evidence>